<dbReference type="GO" id="GO:0004497">
    <property type="term" value="F:monooxygenase activity"/>
    <property type="evidence" value="ECO:0007669"/>
    <property type="project" value="UniProtKB-KW"/>
</dbReference>
<accession>A0ABY4KZH3</accession>
<sequence>MIILVNQFVDVVSPREFEEAFAEVAAFLERQPGIIRYDLLRHLDREDSYVNIAVWTDLDSFRTATTGERFARTAAPLRELCRGVPQLFRSVRSFAAGATAPVGGAEADNAVSGQFR</sequence>
<dbReference type="SUPFAM" id="SSF54909">
    <property type="entry name" value="Dimeric alpha+beta barrel"/>
    <property type="match status" value="1"/>
</dbReference>
<organism evidence="2 3">
    <name type="scientific">Thermobifida alba</name>
    <name type="common">Thermomonospora alba</name>
    <dbReference type="NCBI Taxonomy" id="53522"/>
    <lineage>
        <taxon>Bacteria</taxon>
        <taxon>Bacillati</taxon>
        <taxon>Actinomycetota</taxon>
        <taxon>Actinomycetes</taxon>
        <taxon>Streptosporangiales</taxon>
        <taxon>Nocardiopsidaceae</taxon>
        <taxon>Thermobifida</taxon>
    </lineage>
</organism>
<proteinExistence type="predicted"/>
<dbReference type="Proteomes" id="UP000832041">
    <property type="component" value="Chromosome"/>
</dbReference>
<dbReference type="Pfam" id="PF03992">
    <property type="entry name" value="ABM"/>
    <property type="match status" value="1"/>
</dbReference>
<evidence type="ECO:0000259" key="1">
    <source>
        <dbReference type="Pfam" id="PF03992"/>
    </source>
</evidence>
<dbReference type="RefSeq" id="WP_248593117.1">
    <property type="nucleotide sequence ID" value="NZ_BAABEB010000027.1"/>
</dbReference>
<keyword evidence="2" id="KW-0560">Oxidoreductase</keyword>
<dbReference type="InterPro" id="IPR007138">
    <property type="entry name" value="ABM_dom"/>
</dbReference>
<dbReference type="InterPro" id="IPR011008">
    <property type="entry name" value="Dimeric_a/b-barrel"/>
</dbReference>
<protein>
    <submittedName>
        <fullName evidence="2">Antibiotic biosynthesis monooxygenase</fullName>
    </submittedName>
</protein>
<keyword evidence="3" id="KW-1185">Reference proteome</keyword>
<evidence type="ECO:0000313" key="2">
    <source>
        <dbReference type="EMBL" id="UPT20832.1"/>
    </source>
</evidence>
<reference evidence="2 3" key="1">
    <citation type="submission" date="2020-04" db="EMBL/GenBank/DDBJ databases">
        <title>Thermobifida alba genome sequencing and assembly.</title>
        <authorList>
            <person name="Luzics S."/>
            <person name="Horvath B."/>
            <person name="Nagy I."/>
            <person name="Toth A."/>
            <person name="Nagy I."/>
            <person name="Kukolya J."/>
        </authorList>
    </citation>
    <scope>NUCLEOTIDE SEQUENCE [LARGE SCALE GENOMIC DNA]</scope>
    <source>
        <strain evidence="2 3">DSM 43795</strain>
    </source>
</reference>
<evidence type="ECO:0000313" key="3">
    <source>
        <dbReference type="Proteomes" id="UP000832041"/>
    </source>
</evidence>
<dbReference type="Gene3D" id="3.30.70.100">
    <property type="match status" value="1"/>
</dbReference>
<gene>
    <name evidence="2" type="ORF">FOF52_07550</name>
</gene>
<dbReference type="EMBL" id="CP051627">
    <property type="protein sequence ID" value="UPT20832.1"/>
    <property type="molecule type" value="Genomic_DNA"/>
</dbReference>
<name>A0ABY4KZH3_THEAE</name>
<feature type="domain" description="ABM" evidence="1">
    <location>
        <begin position="16"/>
        <end position="74"/>
    </location>
</feature>
<keyword evidence="2" id="KW-0503">Monooxygenase</keyword>